<evidence type="ECO:0000313" key="2">
    <source>
        <dbReference type="Proteomes" id="UP000502996"/>
    </source>
</evidence>
<dbReference type="Gene3D" id="3.30.110.170">
    <property type="entry name" value="Protein of unknown function (DUF541), domain 1"/>
    <property type="match status" value="1"/>
</dbReference>
<dbReference type="PANTHER" id="PTHR34387:SF1">
    <property type="entry name" value="PERIPLASMIC IMMUNOGENIC PROTEIN"/>
    <property type="match status" value="1"/>
</dbReference>
<keyword evidence="2" id="KW-1185">Reference proteome</keyword>
<reference evidence="1 2" key="1">
    <citation type="submission" date="2020-02" db="EMBL/GenBank/DDBJ databases">
        <title>Full genome sequence of Nocardioides sp. R-3366.</title>
        <authorList>
            <person name="Im W.-T."/>
        </authorList>
    </citation>
    <scope>NUCLEOTIDE SEQUENCE [LARGE SCALE GENOMIC DNA]</scope>
    <source>
        <strain evidence="1 2">R-3366</strain>
    </source>
</reference>
<dbReference type="InterPro" id="IPR007497">
    <property type="entry name" value="SIMPL/DUF541"/>
</dbReference>
<dbReference type="KEGG" id="nano:G5V58_07060"/>
<dbReference type="Proteomes" id="UP000502996">
    <property type="component" value="Chromosome"/>
</dbReference>
<proteinExistence type="predicted"/>
<evidence type="ECO:0000313" key="1">
    <source>
        <dbReference type="EMBL" id="QIG42569.1"/>
    </source>
</evidence>
<organism evidence="1 2">
    <name type="scientific">Nocardioides anomalus</name>
    <dbReference type="NCBI Taxonomy" id="2712223"/>
    <lineage>
        <taxon>Bacteria</taxon>
        <taxon>Bacillati</taxon>
        <taxon>Actinomycetota</taxon>
        <taxon>Actinomycetes</taxon>
        <taxon>Propionibacteriales</taxon>
        <taxon>Nocardioidaceae</taxon>
        <taxon>Nocardioides</taxon>
    </lineage>
</organism>
<dbReference type="EMBL" id="CP049257">
    <property type="protein sequence ID" value="QIG42569.1"/>
    <property type="molecule type" value="Genomic_DNA"/>
</dbReference>
<sequence>MRTLTVTGHGQATAVPDTAVVRVSATHRADSLADALAGAESARASIAAAADDLVVSTVNLSVWPVRDSGRAPAQFEARHTLTIATDSVADANHLLQLLSDDVGDRLVVEGVDLTVQDPTAAIGEAREAAFADARAKAEHLAALAGATLGQVESLSEGGAVSGPPLTRTLAAKADVGLQPGETALAAVLTVTFALV</sequence>
<accession>A0A6G6WBH8</accession>
<dbReference type="Gene3D" id="3.30.70.2970">
    <property type="entry name" value="Protein of unknown function (DUF541), domain 2"/>
    <property type="match status" value="1"/>
</dbReference>
<dbReference type="PANTHER" id="PTHR34387">
    <property type="entry name" value="SLR1258 PROTEIN"/>
    <property type="match status" value="1"/>
</dbReference>
<dbReference type="AlphaFoldDB" id="A0A6G6WBH8"/>
<dbReference type="GO" id="GO:0006974">
    <property type="term" value="P:DNA damage response"/>
    <property type="evidence" value="ECO:0007669"/>
    <property type="project" value="TreeGrafter"/>
</dbReference>
<dbReference type="InterPro" id="IPR052022">
    <property type="entry name" value="26kDa_periplasmic_antigen"/>
</dbReference>
<dbReference type="RefSeq" id="WP_165230351.1">
    <property type="nucleotide sequence ID" value="NZ_CP049257.1"/>
</dbReference>
<protein>
    <submittedName>
        <fullName evidence="1">SIMPL domain-containing protein</fullName>
    </submittedName>
</protein>
<dbReference type="Pfam" id="PF04402">
    <property type="entry name" value="SIMPL"/>
    <property type="match status" value="1"/>
</dbReference>
<name>A0A6G6WBH8_9ACTN</name>
<gene>
    <name evidence="1" type="ORF">G5V58_07060</name>
</gene>